<feature type="transmembrane region" description="Helical" evidence="1">
    <location>
        <begin position="154"/>
        <end position="173"/>
    </location>
</feature>
<evidence type="ECO:0008006" key="4">
    <source>
        <dbReference type="Google" id="ProtNLM"/>
    </source>
</evidence>
<dbReference type="AlphaFoldDB" id="A0A2H1E6N0"/>
<evidence type="ECO:0000256" key="1">
    <source>
        <dbReference type="SAM" id="Phobius"/>
    </source>
</evidence>
<keyword evidence="1" id="KW-0812">Transmembrane</keyword>
<protein>
    <recommendedName>
        <fullName evidence="4">Transmembrane protein</fullName>
    </recommendedName>
</protein>
<evidence type="ECO:0000313" key="3">
    <source>
        <dbReference type="Proteomes" id="UP000231564"/>
    </source>
</evidence>
<evidence type="ECO:0000313" key="2">
    <source>
        <dbReference type="EMBL" id="SFZ80297.1"/>
    </source>
</evidence>
<organism evidence="2 3">
    <name type="scientific">Tenacibaculum maritimum NCIMB 2154</name>
    <dbReference type="NCBI Taxonomy" id="1349785"/>
    <lineage>
        <taxon>Bacteria</taxon>
        <taxon>Pseudomonadati</taxon>
        <taxon>Bacteroidota</taxon>
        <taxon>Flavobacteriia</taxon>
        <taxon>Flavobacteriales</taxon>
        <taxon>Flavobacteriaceae</taxon>
        <taxon>Tenacibaculum</taxon>
    </lineage>
</organism>
<feature type="transmembrane region" description="Helical" evidence="1">
    <location>
        <begin position="80"/>
        <end position="99"/>
    </location>
</feature>
<dbReference type="OrthoDB" id="9786064at2"/>
<reference evidence="2 3" key="1">
    <citation type="submission" date="2016-11" db="EMBL/GenBank/DDBJ databases">
        <authorList>
            <person name="Jaros S."/>
            <person name="Januszkiewicz K."/>
            <person name="Wedrychowicz H."/>
        </authorList>
    </citation>
    <scope>NUCLEOTIDE SEQUENCE [LARGE SCALE GENOMIC DNA]</scope>
    <source>
        <strain evidence="2">NCIMB 2154T</strain>
    </source>
</reference>
<dbReference type="RefSeq" id="WP_024740095.1">
    <property type="nucleotide sequence ID" value="NZ_BAUG01000003.1"/>
</dbReference>
<dbReference type="GeneID" id="47721995"/>
<feature type="transmembrane region" description="Helical" evidence="1">
    <location>
        <begin position="105"/>
        <end position="122"/>
    </location>
</feature>
<gene>
    <name evidence="2" type="ORF">MARIT_0392</name>
</gene>
<accession>A0A2H1E6N0</accession>
<feature type="transmembrane region" description="Helical" evidence="1">
    <location>
        <begin position="129"/>
        <end position="148"/>
    </location>
</feature>
<dbReference type="Proteomes" id="UP000231564">
    <property type="component" value="Chromosome MARIT"/>
</dbReference>
<sequence length="199" mass="23048">MKWHQFISALLHPIVMPTIGMLLYFVLSPLNISYTQRYTLLCIVFIATYLIPALMLLLLKTIGHIKSYQVISIEERKVPLFLMMLLFFLLGRAFYNIYIIRDISYLFYGTTLALSVVYIFFFAKIKISLHLLSMGISIGYFLILSFLYHIYMLPFVLIFTLLSGLLASSRLYLKAHTSKEVYLGFLIGIISELIIFSIL</sequence>
<keyword evidence="3" id="KW-1185">Reference proteome</keyword>
<name>A0A2H1E6N0_9FLAO</name>
<feature type="transmembrane region" description="Helical" evidence="1">
    <location>
        <begin position="7"/>
        <end position="26"/>
    </location>
</feature>
<dbReference type="KEGG" id="tmar:MARIT_0392"/>
<keyword evidence="1" id="KW-0472">Membrane</keyword>
<proteinExistence type="predicted"/>
<dbReference type="EMBL" id="LT634361">
    <property type="protein sequence ID" value="SFZ80297.1"/>
    <property type="molecule type" value="Genomic_DNA"/>
</dbReference>
<keyword evidence="1" id="KW-1133">Transmembrane helix</keyword>
<feature type="transmembrane region" description="Helical" evidence="1">
    <location>
        <begin position="180"/>
        <end position="198"/>
    </location>
</feature>
<feature type="transmembrane region" description="Helical" evidence="1">
    <location>
        <begin position="38"/>
        <end position="59"/>
    </location>
</feature>
<dbReference type="STRING" id="1349785.GCA_000509405_02709"/>